<keyword evidence="2" id="KW-0012">Acyltransferase</keyword>
<evidence type="ECO:0000256" key="2">
    <source>
        <dbReference type="ARBA" id="ARBA00023315"/>
    </source>
</evidence>
<reference evidence="4 5" key="1">
    <citation type="submission" date="2016-11" db="EMBL/GenBank/DDBJ databases">
        <authorList>
            <person name="Jaros S."/>
            <person name="Januszkiewicz K."/>
            <person name="Wedrychowicz H."/>
        </authorList>
    </citation>
    <scope>NUCLEOTIDE SEQUENCE [LARGE SCALE GENOMIC DNA]</scope>
    <source>
        <strain evidence="4 5">DSM 9705</strain>
    </source>
</reference>
<organism evidence="4 5">
    <name type="scientific">Desulfofustis glycolicus DSM 9705</name>
    <dbReference type="NCBI Taxonomy" id="1121409"/>
    <lineage>
        <taxon>Bacteria</taxon>
        <taxon>Pseudomonadati</taxon>
        <taxon>Thermodesulfobacteriota</taxon>
        <taxon>Desulfobulbia</taxon>
        <taxon>Desulfobulbales</taxon>
        <taxon>Desulfocapsaceae</taxon>
        <taxon>Desulfofustis</taxon>
    </lineage>
</organism>
<dbReference type="PANTHER" id="PTHR43584:SF8">
    <property type="entry name" value="N-ACETYLMURAMATE ALPHA-1-PHOSPHATE URIDYLYLTRANSFERASE"/>
    <property type="match status" value="1"/>
</dbReference>
<dbReference type="PANTHER" id="PTHR43584">
    <property type="entry name" value="NUCLEOTIDYL TRANSFERASE"/>
    <property type="match status" value="1"/>
</dbReference>
<evidence type="ECO:0000313" key="5">
    <source>
        <dbReference type="Proteomes" id="UP000184139"/>
    </source>
</evidence>
<dbReference type="EMBL" id="FQXS01000021">
    <property type="protein sequence ID" value="SHI00734.1"/>
    <property type="molecule type" value="Genomic_DNA"/>
</dbReference>
<dbReference type="InterPro" id="IPR050065">
    <property type="entry name" value="GlmU-like"/>
</dbReference>
<dbReference type="RefSeq" id="WP_073377547.1">
    <property type="nucleotide sequence ID" value="NZ_FQXS01000021.1"/>
</dbReference>
<evidence type="ECO:0000256" key="1">
    <source>
        <dbReference type="ARBA" id="ARBA00022679"/>
    </source>
</evidence>
<dbReference type="InterPro" id="IPR056729">
    <property type="entry name" value="GMPPB_C"/>
</dbReference>
<name>A0A1M5XMH9_9BACT</name>
<accession>A0A1M5XMH9</accession>
<keyword evidence="5" id="KW-1185">Reference proteome</keyword>
<gene>
    <name evidence="4" type="ORF">SAMN02745124_03175</name>
</gene>
<dbReference type="Proteomes" id="UP000184139">
    <property type="component" value="Unassembled WGS sequence"/>
</dbReference>
<keyword evidence="1 4" id="KW-0808">Transferase</keyword>
<evidence type="ECO:0000313" key="4">
    <source>
        <dbReference type="EMBL" id="SHI00734.1"/>
    </source>
</evidence>
<dbReference type="GO" id="GO:0016746">
    <property type="term" value="F:acyltransferase activity"/>
    <property type="evidence" value="ECO:0007669"/>
    <property type="project" value="UniProtKB-KW"/>
</dbReference>
<dbReference type="Gene3D" id="2.160.10.10">
    <property type="entry name" value="Hexapeptide repeat proteins"/>
    <property type="match status" value="1"/>
</dbReference>
<dbReference type="OrthoDB" id="9775031at2"/>
<dbReference type="AlphaFoldDB" id="A0A1M5XMH9"/>
<dbReference type="STRING" id="1121409.SAMN02745124_03175"/>
<feature type="domain" description="Mannose-1-phosphate guanyltransferase C-terminal" evidence="3">
    <location>
        <begin position="125"/>
        <end position="233"/>
    </location>
</feature>
<dbReference type="InterPro" id="IPR011004">
    <property type="entry name" value="Trimer_LpxA-like_sf"/>
</dbReference>
<evidence type="ECO:0000259" key="3">
    <source>
        <dbReference type="Pfam" id="PF25087"/>
    </source>
</evidence>
<protein>
    <submittedName>
        <fullName evidence="4">Transferase hexapeptide (Six repeat-containing protein)</fullName>
    </submittedName>
</protein>
<proteinExistence type="predicted"/>
<dbReference type="Pfam" id="PF25087">
    <property type="entry name" value="GMPPB_C"/>
    <property type="match status" value="1"/>
</dbReference>
<sequence>MLTASSLFDYHAFAHAALFTSDEPVWSALKRLRPYMENYHYPLRLPAELTTGVPVPVSVVVHQGDILPMTQLAIDWGDTTKGGLIIRRGDTVLEDAVVIMAGAILLGNRIEVGAGSLIEGGATIKSPTIVGARTEVRQGAYLRGHCLIGDRCVVGHATEVKHSIFLDDAKAGHFAYLGDSILGNDTNLGAGTKCANLKFLPGTIQLVMDSELVDTGLRKLGAILGDRTQTGCNSVTNPGTIIGRQSVLMPNTTAPSGFHPAGQRIRTGLRNVISHNVNFSKE</sequence>
<dbReference type="GO" id="GO:0016779">
    <property type="term" value="F:nucleotidyltransferase activity"/>
    <property type="evidence" value="ECO:0007669"/>
    <property type="project" value="UniProtKB-ARBA"/>
</dbReference>
<dbReference type="SUPFAM" id="SSF51161">
    <property type="entry name" value="Trimeric LpxA-like enzymes"/>
    <property type="match status" value="1"/>
</dbReference>